<accession>A0A1Z4LRI0</accession>
<dbReference type="EMBL" id="AP018227">
    <property type="protein sequence ID" value="BAY83774.1"/>
    <property type="molecule type" value="Genomic_DNA"/>
</dbReference>
<protein>
    <submittedName>
        <fullName evidence="1">Uncharacterized protein</fullName>
    </submittedName>
</protein>
<proteinExistence type="predicted"/>
<evidence type="ECO:0000313" key="1">
    <source>
        <dbReference type="EMBL" id="BAY83774.1"/>
    </source>
</evidence>
<name>A0A1Z4LRI0_9CYAN</name>
<sequence length="334" mass="38982">MTDKISAARGFRELPYKFSGTDDDLYKRYNLEYEKQKSRLLQLIAEGKSEDVIASNNLFLFIMAVGLFSFGRLDVYQDILDNIPHRLVRWKGFSYVITRLLPTPAYLDPLQNPAEIAEWIKAKEPKLKWDESLEQYILEEFKILSVIPADSIPKKFIATELKSQEEELFVEIIPDSGLNWIASFQAGFSEFSAIYSHPNRINLIIISKGQGYIINPENQQLLETFGGNITSKIEEINKYIKQDFPAKRIVSPLILFVNNSYLICYDQQGFIRENKDISWNNVRQIKIYASKVIIGDFFSNEEFWMPFWLNIKTGQLHLEEFSNERFFGQKIQRP</sequence>
<gene>
    <name evidence="1" type="ORF">NIES267_32670</name>
</gene>
<evidence type="ECO:0000313" key="2">
    <source>
        <dbReference type="Proteomes" id="UP000218418"/>
    </source>
</evidence>
<dbReference type="OrthoDB" id="487545at2"/>
<keyword evidence="2" id="KW-1185">Reference proteome</keyword>
<reference evidence="1 2" key="1">
    <citation type="submission" date="2017-06" db="EMBL/GenBank/DDBJ databases">
        <title>Genome sequencing of cyanobaciteial culture collection at National Institute for Environmental Studies (NIES).</title>
        <authorList>
            <person name="Hirose Y."/>
            <person name="Shimura Y."/>
            <person name="Fujisawa T."/>
            <person name="Nakamura Y."/>
            <person name="Kawachi M."/>
        </authorList>
    </citation>
    <scope>NUCLEOTIDE SEQUENCE [LARGE SCALE GENOMIC DNA]</scope>
    <source>
        <strain evidence="1 2">NIES-267</strain>
    </source>
</reference>
<dbReference type="Proteomes" id="UP000218418">
    <property type="component" value="Chromosome"/>
</dbReference>
<organism evidence="1 2">
    <name type="scientific">Calothrix parasitica NIES-267</name>
    <dbReference type="NCBI Taxonomy" id="1973488"/>
    <lineage>
        <taxon>Bacteria</taxon>
        <taxon>Bacillati</taxon>
        <taxon>Cyanobacteriota</taxon>
        <taxon>Cyanophyceae</taxon>
        <taxon>Nostocales</taxon>
        <taxon>Calotrichaceae</taxon>
        <taxon>Calothrix</taxon>
    </lineage>
</organism>
<dbReference type="AlphaFoldDB" id="A0A1Z4LRI0"/>